<dbReference type="EMBL" id="JAHYBX010000001">
    <property type="protein sequence ID" value="MCA1855252.1"/>
    <property type="molecule type" value="Genomic_DNA"/>
</dbReference>
<evidence type="ECO:0000256" key="4">
    <source>
        <dbReference type="ARBA" id="ARBA00023136"/>
    </source>
</evidence>
<dbReference type="InterPro" id="IPR023352">
    <property type="entry name" value="MAPEG-like_dom_sf"/>
</dbReference>
<evidence type="ECO:0000256" key="2">
    <source>
        <dbReference type="ARBA" id="ARBA00022692"/>
    </source>
</evidence>
<keyword evidence="7" id="KW-1185">Reference proteome</keyword>
<evidence type="ECO:0000256" key="3">
    <source>
        <dbReference type="ARBA" id="ARBA00022989"/>
    </source>
</evidence>
<keyword evidence="2 5" id="KW-0812">Transmembrane</keyword>
<keyword evidence="4 5" id="KW-0472">Membrane</keyword>
<comment type="caution">
    <text evidence="6">The sequence shown here is derived from an EMBL/GenBank/DDBJ whole genome shotgun (WGS) entry which is preliminary data.</text>
</comment>
<evidence type="ECO:0000256" key="5">
    <source>
        <dbReference type="SAM" id="Phobius"/>
    </source>
</evidence>
<accession>A0ABS7Y830</accession>
<name>A0ABS7Y830_9BURK</name>
<dbReference type="PANTHER" id="PTHR35371:SF1">
    <property type="entry name" value="BLR7753 PROTEIN"/>
    <property type="match status" value="1"/>
</dbReference>
<dbReference type="Gene3D" id="1.20.120.550">
    <property type="entry name" value="Membrane associated eicosanoid/glutathione metabolism-like domain"/>
    <property type="match status" value="1"/>
</dbReference>
<reference evidence="6 7" key="1">
    <citation type="submission" date="2021-07" db="EMBL/GenBank/DDBJ databases">
        <title>Characterization of Violacein-producing bacteria and related species.</title>
        <authorList>
            <person name="Wilson H.S."/>
            <person name="De Leon M.E."/>
        </authorList>
    </citation>
    <scope>NUCLEOTIDE SEQUENCE [LARGE SCALE GENOMIC DNA]</scope>
    <source>
        <strain evidence="6 7">HSC-2F05</strain>
    </source>
</reference>
<feature type="transmembrane region" description="Helical" evidence="5">
    <location>
        <begin position="83"/>
        <end position="105"/>
    </location>
</feature>
<dbReference type="Proteomes" id="UP001198602">
    <property type="component" value="Unassembled WGS sequence"/>
</dbReference>
<dbReference type="SUPFAM" id="SSF161084">
    <property type="entry name" value="MAPEG domain-like"/>
    <property type="match status" value="1"/>
</dbReference>
<dbReference type="RefSeq" id="WP_225237622.1">
    <property type="nucleotide sequence ID" value="NZ_JAHYBX010000001.1"/>
</dbReference>
<protein>
    <submittedName>
        <fullName evidence="6">MAPEG family protein</fullName>
    </submittedName>
</protein>
<dbReference type="PANTHER" id="PTHR35371">
    <property type="entry name" value="INNER MEMBRANE PROTEIN"/>
    <property type="match status" value="1"/>
</dbReference>
<proteinExistence type="predicted"/>
<dbReference type="Pfam" id="PF01124">
    <property type="entry name" value="MAPEG"/>
    <property type="match status" value="1"/>
</dbReference>
<sequence>MTTELMLLGWTLVLALGQILLTALLRDQETGMAYSMGPRDGAAPPPRPVTARLQRAQANLFETLPLFAAAVLVAHVAGREGALTLWGCWLYLGARIAYLPLYAAGIPVLRSLVWFASLAGLVLLFAAILAP</sequence>
<keyword evidence="3 5" id="KW-1133">Transmembrane helix</keyword>
<evidence type="ECO:0000313" key="6">
    <source>
        <dbReference type="EMBL" id="MCA1855252.1"/>
    </source>
</evidence>
<gene>
    <name evidence="6" type="ORF">LE190_04845</name>
</gene>
<evidence type="ECO:0000313" key="7">
    <source>
        <dbReference type="Proteomes" id="UP001198602"/>
    </source>
</evidence>
<feature type="transmembrane region" description="Helical" evidence="5">
    <location>
        <begin position="6"/>
        <end position="25"/>
    </location>
</feature>
<evidence type="ECO:0000256" key="1">
    <source>
        <dbReference type="ARBA" id="ARBA00004370"/>
    </source>
</evidence>
<comment type="subcellular location">
    <subcellularLocation>
        <location evidence="1">Membrane</location>
    </subcellularLocation>
</comment>
<organism evidence="6 7">
    <name type="scientific">Massilia hydrophila</name>
    <dbReference type="NCBI Taxonomy" id="3044279"/>
    <lineage>
        <taxon>Bacteria</taxon>
        <taxon>Pseudomonadati</taxon>
        <taxon>Pseudomonadota</taxon>
        <taxon>Betaproteobacteria</taxon>
        <taxon>Burkholderiales</taxon>
        <taxon>Oxalobacteraceae</taxon>
        <taxon>Telluria group</taxon>
        <taxon>Massilia</taxon>
    </lineage>
</organism>
<feature type="transmembrane region" description="Helical" evidence="5">
    <location>
        <begin position="112"/>
        <end position="130"/>
    </location>
</feature>
<dbReference type="InterPro" id="IPR001129">
    <property type="entry name" value="Membr-assoc_MAPEG"/>
</dbReference>